<evidence type="ECO:0000259" key="9">
    <source>
        <dbReference type="SMART" id="SM01274"/>
    </source>
</evidence>
<dbReference type="SUPFAM" id="SSF53223">
    <property type="entry name" value="Aminoacid dehydrogenase-like, N-terminal domain"/>
    <property type="match status" value="1"/>
</dbReference>
<dbReference type="InterPro" id="IPR037062">
    <property type="entry name" value="Malic_N_dom_sf"/>
</dbReference>
<dbReference type="PROSITE" id="PS00331">
    <property type="entry name" value="MALIC_ENZYMES"/>
    <property type="match status" value="1"/>
</dbReference>
<comment type="cofactor">
    <cofactor evidence="7">
        <name>Mg(2+)</name>
        <dbReference type="ChEBI" id="CHEBI:18420"/>
    </cofactor>
    <cofactor evidence="7">
        <name>Mn(2+)</name>
        <dbReference type="ChEBI" id="CHEBI:29035"/>
    </cofactor>
    <text evidence="7">Divalent metal cations. Prefers magnesium or manganese.</text>
</comment>
<dbReference type="InterPro" id="IPR012301">
    <property type="entry name" value="Malic_N_dom"/>
</dbReference>
<dbReference type="InterPro" id="IPR036291">
    <property type="entry name" value="NAD(P)-bd_dom_sf"/>
</dbReference>
<feature type="binding site" evidence="7">
    <location>
        <position position="156"/>
    </location>
    <ligand>
        <name>a divalent metal cation</name>
        <dbReference type="ChEBI" id="CHEBI:60240"/>
    </ligand>
</feature>
<comment type="cofactor">
    <cofactor evidence="1">
        <name>Mn(2+)</name>
        <dbReference type="ChEBI" id="CHEBI:29035"/>
    </cofactor>
</comment>
<dbReference type="CDD" id="cd05311">
    <property type="entry name" value="NAD_bind_2_malic_enz"/>
    <property type="match status" value="1"/>
</dbReference>
<dbReference type="InterPro" id="IPR051674">
    <property type="entry name" value="Malate_Decarboxylase"/>
</dbReference>
<feature type="domain" description="Malic enzyme NAD-binding" evidence="8">
    <location>
        <begin position="157"/>
        <end position="391"/>
    </location>
</feature>
<dbReference type="GO" id="GO:0046872">
    <property type="term" value="F:metal ion binding"/>
    <property type="evidence" value="ECO:0007669"/>
    <property type="project" value="UniProtKB-KW"/>
</dbReference>
<dbReference type="Gene3D" id="3.40.50.10380">
    <property type="entry name" value="Malic enzyme, N-terminal domain"/>
    <property type="match status" value="1"/>
</dbReference>
<keyword evidence="3 7" id="KW-0479">Metal-binding</keyword>
<name>A0A5Z4I486_CAMJU</name>
<keyword evidence="4" id="KW-0560">Oxidoreductase</keyword>
<dbReference type="PIRSF" id="PIRSF000106">
    <property type="entry name" value="ME"/>
    <property type="match status" value="1"/>
</dbReference>
<dbReference type="InterPro" id="IPR045213">
    <property type="entry name" value="Malic_NAD-bd_bact_type"/>
</dbReference>
<proteinExistence type="inferred from homology"/>
<feature type="active site" description="Proton acceptor" evidence="5">
    <location>
        <position position="89"/>
    </location>
</feature>
<dbReference type="PANTHER" id="PTHR43237:SF4">
    <property type="entry name" value="NADP-DEPENDENT MALIC ENZYME"/>
    <property type="match status" value="1"/>
</dbReference>
<feature type="domain" description="Malic enzyme N-terminal" evidence="9">
    <location>
        <begin position="13"/>
        <end position="146"/>
    </location>
</feature>
<feature type="binding site" evidence="7">
    <location>
        <position position="132"/>
    </location>
    <ligand>
        <name>a divalent metal cation</name>
        <dbReference type="ChEBI" id="CHEBI:60240"/>
    </ligand>
</feature>
<dbReference type="FunFam" id="3.40.50.720:FF:000095">
    <property type="entry name" value="NADP-dependent malic enzyme"/>
    <property type="match status" value="1"/>
</dbReference>
<evidence type="ECO:0000256" key="4">
    <source>
        <dbReference type="ARBA" id="ARBA00023002"/>
    </source>
</evidence>
<dbReference type="SUPFAM" id="SSF51735">
    <property type="entry name" value="NAD(P)-binding Rossmann-fold domains"/>
    <property type="match status" value="1"/>
</dbReference>
<dbReference type="SMART" id="SM01274">
    <property type="entry name" value="malic"/>
    <property type="match status" value="1"/>
</dbReference>
<feature type="binding site" evidence="7">
    <location>
        <position position="131"/>
    </location>
    <ligand>
        <name>a divalent metal cation</name>
        <dbReference type="ChEBI" id="CHEBI:60240"/>
    </ligand>
</feature>
<dbReference type="Pfam" id="PF03949">
    <property type="entry name" value="Malic_M"/>
    <property type="match status" value="1"/>
</dbReference>
<sequence>MNLKEEALKYHLGGKIDIVPSKPMATSHDLSLAYSPGVAEPCLEIAKDNELAYTYTNKANLVAIVSDGSAVLGLGNIGAQASKPVMEGKACLFKKFANVNAYDIEIDVHSVEEIVNFCKALAPTVGGINLEDIAAPKCFEIEAALQDLGIPVMHDDQHGTAIISTAGLMNAMEISGKKFKDIKVVVSGAGAAGIASAKMYRNLGVENIILVDSKGVISKDRNDLTPQKLEFTVDSKEKTLKEVLKGADVFLGLSAPKILDDEMVLSMAKDPVIFALANPIPEVMPEDVARLRKDTIVGTGRSDYPNQINNVLGFPFIFRGALDVRASKITENMKVAAAKALADLAKLPVSDAVKKAYNLSTLEFGRDYVIPKPFDERVKAAVSTAVAAAAVKDGVAKVKNFNEKAYFESLK</sequence>
<gene>
    <name evidence="10" type="ORF">F2M69_07130</name>
</gene>
<dbReference type="Pfam" id="PF00390">
    <property type="entry name" value="malic"/>
    <property type="match status" value="1"/>
</dbReference>
<evidence type="ECO:0000256" key="2">
    <source>
        <dbReference type="ARBA" id="ARBA00008785"/>
    </source>
</evidence>
<dbReference type="PANTHER" id="PTHR43237">
    <property type="entry name" value="NADP-DEPENDENT MALIC ENZYME"/>
    <property type="match status" value="1"/>
</dbReference>
<evidence type="ECO:0000256" key="7">
    <source>
        <dbReference type="PIRSR" id="PIRSR000106-3"/>
    </source>
</evidence>
<organism evidence="10">
    <name type="scientific">Campylobacter jejuni</name>
    <dbReference type="NCBI Taxonomy" id="197"/>
    <lineage>
        <taxon>Bacteria</taxon>
        <taxon>Pseudomonadati</taxon>
        <taxon>Campylobacterota</taxon>
        <taxon>Epsilonproteobacteria</taxon>
        <taxon>Campylobacterales</taxon>
        <taxon>Campylobacteraceae</taxon>
        <taxon>Campylobacter</taxon>
    </lineage>
</organism>
<dbReference type="InterPro" id="IPR015884">
    <property type="entry name" value="Malic_enzyme_CS"/>
</dbReference>
<evidence type="ECO:0000259" key="8">
    <source>
        <dbReference type="SMART" id="SM00919"/>
    </source>
</evidence>
<evidence type="ECO:0000256" key="3">
    <source>
        <dbReference type="ARBA" id="ARBA00022723"/>
    </source>
</evidence>
<evidence type="ECO:0000256" key="6">
    <source>
        <dbReference type="PIRSR" id="PIRSR000106-2"/>
    </source>
</evidence>
<evidence type="ECO:0000256" key="1">
    <source>
        <dbReference type="ARBA" id="ARBA00001936"/>
    </source>
</evidence>
<feature type="active site" description="Proton donor" evidence="5">
    <location>
        <position position="34"/>
    </location>
</feature>
<dbReference type="InterPro" id="IPR012302">
    <property type="entry name" value="Malic_NAD-bd"/>
</dbReference>
<dbReference type="FunFam" id="3.40.50.10380:FF:000003">
    <property type="entry name" value="NADP-dependent malic enzyme"/>
    <property type="match status" value="1"/>
</dbReference>
<dbReference type="EMBL" id="AAKHYM010000007">
    <property type="protein sequence ID" value="ECR9566397.1"/>
    <property type="molecule type" value="Genomic_DNA"/>
</dbReference>
<feature type="binding site" evidence="6">
    <location>
        <position position="278"/>
    </location>
    <ligand>
        <name>(S)-malate</name>
        <dbReference type="ChEBI" id="CHEBI:15589"/>
    </ligand>
</feature>
<protein>
    <submittedName>
        <fullName evidence="10">Malate dehydrogenase</fullName>
    </submittedName>
</protein>
<comment type="similarity">
    <text evidence="2">Belongs to the malic enzymes family.</text>
</comment>
<dbReference type="InterPro" id="IPR001891">
    <property type="entry name" value="Malic_OxRdtase"/>
</dbReference>
<evidence type="ECO:0000256" key="5">
    <source>
        <dbReference type="PIRSR" id="PIRSR000106-1"/>
    </source>
</evidence>
<dbReference type="GO" id="GO:0016616">
    <property type="term" value="F:oxidoreductase activity, acting on the CH-OH group of donors, NAD or NADP as acceptor"/>
    <property type="evidence" value="ECO:0007669"/>
    <property type="project" value="InterPro"/>
</dbReference>
<feature type="binding site" evidence="6">
    <location>
        <position position="309"/>
    </location>
    <ligand>
        <name>(S)-malate</name>
        <dbReference type="ChEBI" id="CHEBI:15589"/>
    </ligand>
</feature>
<dbReference type="GO" id="GO:0004470">
    <property type="term" value="F:malic enzyme activity"/>
    <property type="evidence" value="ECO:0007669"/>
    <property type="project" value="InterPro"/>
</dbReference>
<comment type="caution">
    <text evidence="10">The sequence shown here is derived from an EMBL/GenBank/DDBJ whole genome shotgun (WGS) entry which is preliminary data.</text>
</comment>
<dbReference type="AlphaFoldDB" id="A0A5Z4I486"/>
<dbReference type="Gene3D" id="3.40.50.720">
    <property type="entry name" value="NAD(P)-binding Rossmann-like Domain"/>
    <property type="match status" value="1"/>
</dbReference>
<dbReference type="InterPro" id="IPR046346">
    <property type="entry name" value="Aminoacid_DH-like_N_sf"/>
</dbReference>
<dbReference type="SMART" id="SM00919">
    <property type="entry name" value="Malic_M"/>
    <property type="match status" value="1"/>
</dbReference>
<accession>A0A5Z4I486</accession>
<dbReference type="GO" id="GO:0051287">
    <property type="term" value="F:NAD binding"/>
    <property type="evidence" value="ECO:0007669"/>
    <property type="project" value="InterPro"/>
</dbReference>
<reference evidence="10" key="1">
    <citation type="submission" date="2019-09" db="EMBL/GenBank/DDBJ databases">
        <authorList>
            <consortium name="NARMS: The National Antimicrobial Resistance Monitoring System"/>
        </authorList>
    </citation>
    <scope>NUCLEOTIDE SEQUENCE</scope>
    <source>
        <strain evidence="10">FSIS11924072</strain>
    </source>
</reference>
<evidence type="ECO:0000313" key="10">
    <source>
        <dbReference type="EMBL" id="ECR9566397.1"/>
    </source>
</evidence>